<dbReference type="InterPro" id="IPR036388">
    <property type="entry name" value="WH-like_DNA-bd_sf"/>
</dbReference>
<dbReference type="InterPro" id="IPR036390">
    <property type="entry name" value="WH_DNA-bd_sf"/>
</dbReference>
<dbReference type="RefSeq" id="WP_027432212.1">
    <property type="nucleotide sequence ID" value="NZ_FNHZ01000005.1"/>
</dbReference>
<dbReference type="OrthoDB" id="9792661at2"/>
<proteinExistence type="predicted"/>
<dbReference type="PANTHER" id="PTHR40068">
    <property type="entry name" value="TRANSCRIPTION REPRESSOR NIAR-RELATED"/>
    <property type="match status" value="1"/>
</dbReference>
<feature type="domain" description="Helix-turn-helix type 11" evidence="3">
    <location>
        <begin position="6"/>
        <end position="58"/>
    </location>
</feature>
<dbReference type="SUPFAM" id="SSF75500">
    <property type="entry name" value="Putative transcriptional regulator TM1602, C-terminal domain"/>
    <property type="match status" value="1"/>
</dbReference>
<dbReference type="PIRSF" id="PIRSF037847">
    <property type="entry name" value="NiaR"/>
    <property type="match status" value="1"/>
</dbReference>
<evidence type="ECO:0008006" key="6">
    <source>
        <dbReference type="Google" id="ProtNLM"/>
    </source>
</evidence>
<dbReference type="Pfam" id="PF08279">
    <property type="entry name" value="HTH_11"/>
    <property type="match status" value="1"/>
</dbReference>
<evidence type="ECO:0000313" key="4">
    <source>
        <dbReference type="EMBL" id="SDN04424.1"/>
    </source>
</evidence>
<feature type="binding site" evidence="1">
    <location>
        <position position="83"/>
    </location>
    <ligand>
        <name>Ni(2+)</name>
        <dbReference type="ChEBI" id="CHEBI:49786"/>
    </ligand>
</feature>
<keyword evidence="1" id="KW-0533">Nickel</keyword>
<feature type="binding site" evidence="1">
    <location>
        <position position="75"/>
    </location>
    <ligand>
        <name>Ni(2+)</name>
        <dbReference type="ChEBI" id="CHEBI:49786"/>
    </ligand>
</feature>
<dbReference type="Gene3D" id="3.30.1340.20">
    <property type="entry name" value="3H domain"/>
    <property type="match status" value="1"/>
</dbReference>
<dbReference type="AlphaFoldDB" id="A0A1G9Y5Q3"/>
<dbReference type="EMBL" id="FNHZ01000005">
    <property type="protein sequence ID" value="SDN04424.1"/>
    <property type="molecule type" value="Genomic_DNA"/>
</dbReference>
<accession>A0A1G9Y5Q3</accession>
<organism evidence="4 5">
    <name type="scientific">Lachnospira pectinoschiza</name>
    <dbReference type="NCBI Taxonomy" id="28052"/>
    <lineage>
        <taxon>Bacteria</taxon>
        <taxon>Bacillati</taxon>
        <taxon>Bacillota</taxon>
        <taxon>Clostridia</taxon>
        <taxon>Lachnospirales</taxon>
        <taxon>Lachnospiraceae</taxon>
        <taxon>Lachnospira</taxon>
    </lineage>
</organism>
<dbReference type="InterPro" id="IPR004173">
    <property type="entry name" value="3H_domain"/>
</dbReference>
<feature type="domain" description="3H" evidence="2">
    <location>
        <begin position="72"/>
        <end position="166"/>
    </location>
</feature>
<dbReference type="InterPro" id="IPR035922">
    <property type="entry name" value="3H_dom_sf"/>
</dbReference>
<keyword evidence="5" id="KW-1185">Reference proteome</keyword>
<dbReference type="PANTHER" id="PTHR40068:SF1">
    <property type="entry name" value="TRANSCRIPTION REPRESSOR NIAR-RELATED"/>
    <property type="match status" value="1"/>
</dbReference>
<feature type="binding site" evidence="1">
    <location>
        <position position="142"/>
    </location>
    <ligand>
        <name>Ni(2+)</name>
        <dbReference type="ChEBI" id="CHEBI:49786"/>
    </ligand>
</feature>
<dbReference type="Pfam" id="PF02829">
    <property type="entry name" value="3H"/>
    <property type="match status" value="1"/>
</dbReference>
<evidence type="ECO:0000259" key="3">
    <source>
        <dbReference type="Pfam" id="PF08279"/>
    </source>
</evidence>
<dbReference type="SUPFAM" id="SSF46785">
    <property type="entry name" value="Winged helix' DNA-binding domain"/>
    <property type="match status" value="1"/>
</dbReference>
<gene>
    <name evidence="4" type="ORF">SAMN05216544_1700</name>
</gene>
<keyword evidence="1" id="KW-0479">Metal-binding</keyword>
<dbReference type="Proteomes" id="UP000187651">
    <property type="component" value="Unassembled WGS sequence"/>
</dbReference>
<dbReference type="GO" id="GO:0046872">
    <property type="term" value="F:metal ion binding"/>
    <property type="evidence" value="ECO:0007669"/>
    <property type="project" value="UniProtKB-KW"/>
</dbReference>
<protein>
    <recommendedName>
        <fullName evidence="6">Transcription repressor NiaR</fullName>
    </recommendedName>
</protein>
<sequence length="186" mass="21671">MNGEDRRKGIVDILKKSDKPMSGEALARKFDVSRQVIVQDIALIRAKNIDIYSTNRGYVISAKNEEFSRVFKVYHTDDDVETELNAIVDLGGWVKDIFVYHRVYGVLKADMNIHSRRDIKEYMEEIKSGKSTLLMHITSGYHYHTIVASDEKTLEYIWDELQRLGFIAKLQDYEPVDFWSKEETTI</sequence>
<evidence type="ECO:0000259" key="2">
    <source>
        <dbReference type="Pfam" id="PF02829"/>
    </source>
</evidence>
<reference evidence="5" key="1">
    <citation type="submission" date="2016-10" db="EMBL/GenBank/DDBJ databases">
        <authorList>
            <person name="Varghese N."/>
            <person name="Submissions S."/>
        </authorList>
    </citation>
    <scope>NUCLEOTIDE SEQUENCE [LARGE SCALE GENOMIC DNA]</scope>
    <source>
        <strain evidence="5">M83</strain>
    </source>
</reference>
<dbReference type="Gene3D" id="1.10.10.10">
    <property type="entry name" value="Winged helix-like DNA-binding domain superfamily/Winged helix DNA-binding domain"/>
    <property type="match status" value="1"/>
</dbReference>
<dbReference type="InterPro" id="IPR013196">
    <property type="entry name" value="HTH_11"/>
</dbReference>
<evidence type="ECO:0000256" key="1">
    <source>
        <dbReference type="PIRSR" id="PIRSR037847-1"/>
    </source>
</evidence>
<evidence type="ECO:0000313" key="5">
    <source>
        <dbReference type="Proteomes" id="UP000187651"/>
    </source>
</evidence>
<dbReference type="InterPro" id="IPR026043">
    <property type="entry name" value="NadR"/>
</dbReference>
<feature type="binding site" evidence="1">
    <location>
        <position position="144"/>
    </location>
    <ligand>
        <name>Ni(2+)</name>
        <dbReference type="ChEBI" id="CHEBI:49786"/>
    </ligand>
</feature>
<name>A0A1G9Y5Q3_9FIRM</name>